<feature type="repeat" description="TPR" evidence="15">
    <location>
        <begin position="71"/>
        <end position="104"/>
    </location>
</feature>
<keyword evidence="11" id="KW-0576">Peroxisome</keyword>
<dbReference type="GO" id="GO:0043653">
    <property type="term" value="P:mitochondrial fragmentation involved in apoptotic process"/>
    <property type="evidence" value="ECO:0007669"/>
    <property type="project" value="TreeGrafter"/>
</dbReference>
<keyword evidence="5 16" id="KW-0812">Transmembrane</keyword>
<keyword evidence="9 14" id="KW-0496">Mitochondrion</keyword>
<evidence type="ECO:0000256" key="3">
    <source>
        <dbReference type="ARBA" id="ARBA00008937"/>
    </source>
</evidence>
<evidence type="ECO:0000256" key="16">
    <source>
        <dbReference type="SAM" id="Phobius"/>
    </source>
</evidence>
<dbReference type="InterPro" id="IPR028061">
    <property type="entry name" value="Fis1_TPR_C"/>
</dbReference>
<evidence type="ECO:0000256" key="15">
    <source>
        <dbReference type="PROSITE-ProRule" id="PRU00339"/>
    </source>
</evidence>
<accession>A0AAY4EGN3</accession>
<dbReference type="InterPro" id="IPR033745">
    <property type="entry name" value="Fis1_cytosol"/>
</dbReference>
<comment type="subcellular location">
    <subcellularLocation>
        <location evidence="2">Mitochondrion outer membrane</location>
        <topology evidence="2">Single-pass membrane protein</topology>
    </subcellularLocation>
    <subcellularLocation>
        <location evidence="1">Peroxisome membrane</location>
        <topology evidence="1">Single-pass membrane protein</topology>
    </subcellularLocation>
</comment>
<evidence type="ECO:0000256" key="9">
    <source>
        <dbReference type="ARBA" id="ARBA00023128"/>
    </source>
</evidence>
<reference evidence="17" key="2">
    <citation type="submission" date="2025-08" db="UniProtKB">
        <authorList>
            <consortium name="Ensembl"/>
        </authorList>
    </citation>
    <scope>IDENTIFICATION</scope>
</reference>
<proteinExistence type="inferred from homology"/>
<feature type="transmembrane region" description="Helical" evidence="16">
    <location>
        <begin position="122"/>
        <end position="148"/>
    </location>
</feature>
<evidence type="ECO:0000256" key="1">
    <source>
        <dbReference type="ARBA" id="ARBA00004549"/>
    </source>
</evidence>
<dbReference type="PANTHER" id="PTHR13247:SF0">
    <property type="entry name" value="MITOCHONDRIAL FISSION 1 PROTEIN"/>
    <property type="match status" value="1"/>
</dbReference>
<dbReference type="InterPro" id="IPR019734">
    <property type="entry name" value="TPR_rpt"/>
</dbReference>
<evidence type="ECO:0000256" key="11">
    <source>
        <dbReference type="ARBA" id="ARBA00023140"/>
    </source>
</evidence>
<evidence type="ECO:0000256" key="4">
    <source>
        <dbReference type="ARBA" id="ARBA00014314"/>
    </source>
</evidence>
<dbReference type="Ensembl" id="ENSDCDT00010067149.1">
    <property type="protein sequence ID" value="ENSDCDP00010056504.1"/>
    <property type="gene ID" value="ENSDCDG00010032194.1"/>
</dbReference>
<evidence type="ECO:0000256" key="13">
    <source>
        <dbReference type="ARBA" id="ARBA00064597"/>
    </source>
</evidence>
<dbReference type="AlphaFoldDB" id="A0AAY4EGN3"/>
<evidence type="ECO:0000256" key="12">
    <source>
        <dbReference type="ARBA" id="ARBA00054909"/>
    </source>
</evidence>
<dbReference type="Pfam" id="PF14852">
    <property type="entry name" value="Fis1_TPR_N"/>
    <property type="match status" value="1"/>
</dbReference>
<comment type="function">
    <text evidence="12">Involved in the fragmentation of the mitochondrial network and its perinuclear clustering. Plays a minor role in the recruitment and association of the fission mediator dynamin-related protein 1 (DNM1L) to the mitochondrial surface and mitochondrial fission. May not be essential for the assembly of functional fission complexes and the subsequent membrane scission event. Also mediates peroxisomal fission. May act when the products of fission are directed toward mitochondrial homeostasis, mitophagy, or apoptosis. Can induce cytochrome c release from the mitochondrion to the cytosol, ultimately leading to apoptosis.</text>
</comment>
<keyword evidence="10 14" id="KW-0472">Membrane</keyword>
<keyword evidence="6" id="KW-0053">Apoptosis</keyword>
<dbReference type="CDD" id="cd12212">
    <property type="entry name" value="Fis1"/>
    <property type="match status" value="1"/>
</dbReference>
<evidence type="ECO:0000313" key="18">
    <source>
        <dbReference type="Proteomes" id="UP000694580"/>
    </source>
</evidence>
<dbReference type="Gene3D" id="1.25.40.10">
    <property type="entry name" value="Tetratricopeptide repeat domain"/>
    <property type="match status" value="1"/>
</dbReference>
<evidence type="ECO:0000256" key="2">
    <source>
        <dbReference type="ARBA" id="ARBA00004572"/>
    </source>
</evidence>
<keyword evidence="7 14" id="KW-1000">Mitochondrion outer membrane</keyword>
<evidence type="ECO:0000256" key="5">
    <source>
        <dbReference type="ARBA" id="ARBA00022692"/>
    </source>
</evidence>
<comment type="domain">
    <text evidence="14">The C-terminus is required for mitochondrial localization, while the N-terminus is necessary for mitochondrial fission.</text>
</comment>
<dbReference type="InterPro" id="IPR011990">
    <property type="entry name" value="TPR-like_helical_dom_sf"/>
</dbReference>
<evidence type="ECO:0000313" key="17">
    <source>
        <dbReference type="Ensembl" id="ENSDCDP00010056504.1"/>
    </source>
</evidence>
<dbReference type="PANTHER" id="PTHR13247">
    <property type="entry name" value="TETRATRICOPEPTIDE REPEAT PROTEIN 11 TPR REPEAT PROTEIN 11"/>
    <property type="match status" value="1"/>
</dbReference>
<dbReference type="GO" id="GO:0005741">
    <property type="term" value="C:mitochondrial outer membrane"/>
    <property type="evidence" value="ECO:0007669"/>
    <property type="project" value="UniProtKB-SubCell"/>
</dbReference>
<gene>
    <name evidence="17" type="primary">FIS1</name>
</gene>
<dbReference type="FunFam" id="1.25.40.10:FF:000147">
    <property type="entry name" value="Mitochondrial fission 1 protein"/>
    <property type="match status" value="1"/>
</dbReference>
<comment type="subunit">
    <text evidence="13">Interacts with DNM1L/DLP1 through the TPR region; may form part of a larger protein complex at the endoplasmic reticulum-mitochondrial interface during mitochondrial fission. Interacts with MARCHF5. Interacts with MIEF1. Interacts with PEX11A, PEX11B and PEX11G.</text>
</comment>
<comment type="similarity">
    <text evidence="3 14">Belongs to the FIS1 family.</text>
</comment>
<dbReference type="Pfam" id="PF14853">
    <property type="entry name" value="Fis1_TPR_C"/>
    <property type="match status" value="1"/>
</dbReference>
<dbReference type="InterPro" id="IPR028058">
    <property type="entry name" value="Fis1_TPR_N"/>
</dbReference>
<dbReference type="PROSITE" id="PS50005">
    <property type="entry name" value="TPR"/>
    <property type="match status" value="1"/>
</dbReference>
<reference evidence="17" key="3">
    <citation type="submission" date="2025-09" db="UniProtKB">
        <authorList>
            <consortium name="Ensembl"/>
        </authorList>
    </citation>
    <scope>IDENTIFICATION</scope>
</reference>
<dbReference type="PIRSF" id="PIRSF008835">
    <property type="entry name" value="TPR_repeat_11_Fis1"/>
    <property type="match status" value="1"/>
</dbReference>
<dbReference type="Proteomes" id="UP000694580">
    <property type="component" value="Chromosome 6"/>
</dbReference>
<keyword evidence="8 16" id="KW-1133">Transmembrane helix</keyword>
<dbReference type="GO" id="GO:0000422">
    <property type="term" value="P:autophagy of mitochondrion"/>
    <property type="evidence" value="ECO:0007669"/>
    <property type="project" value="TreeGrafter"/>
</dbReference>
<protein>
    <recommendedName>
        <fullName evidence="4 14">Mitochondrial fission 1 protein</fullName>
    </recommendedName>
</protein>
<dbReference type="GO" id="GO:0016559">
    <property type="term" value="P:peroxisome fission"/>
    <property type="evidence" value="ECO:0007669"/>
    <property type="project" value="TreeGrafter"/>
</dbReference>
<evidence type="ECO:0000256" key="14">
    <source>
        <dbReference type="PIRNR" id="PIRNR008835"/>
    </source>
</evidence>
<organism evidence="17 18">
    <name type="scientific">Denticeps clupeoides</name>
    <name type="common">denticle herring</name>
    <dbReference type="NCBI Taxonomy" id="299321"/>
    <lineage>
        <taxon>Eukaryota</taxon>
        <taxon>Metazoa</taxon>
        <taxon>Chordata</taxon>
        <taxon>Craniata</taxon>
        <taxon>Vertebrata</taxon>
        <taxon>Euteleostomi</taxon>
        <taxon>Actinopterygii</taxon>
        <taxon>Neopterygii</taxon>
        <taxon>Teleostei</taxon>
        <taxon>Clupei</taxon>
        <taxon>Clupeiformes</taxon>
        <taxon>Denticipitoidei</taxon>
        <taxon>Denticipitidae</taxon>
        <taxon>Denticeps</taxon>
    </lineage>
</organism>
<dbReference type="GO" id="GO:0000266">
    <property type="term" value="P:mitochondrial fission"/>
    <property type="evidence" value="ECO:0007669"/>
    <property type="project" value="UniProtKB-UniRule"/>
</dbReference>
<dbReference type="InterPro" id="IPR016543">
    <property type="entry name" value="Fis1"/>
</dbReference>
<evidence type="ECO:0000256" key="10">
    <source>
        <dbReference type="ARBA" id="ARBA00023136"/>
    </source>
</evidence>
<evidence type="ECO:0000256" key="7">
    <source>
        <dbReference type="ARBA" id="ARBA00022787"/>
    </source>
</evidence>
<dbReference type="GO" id="GO:0005778">
    <property type="term" value="C:peroxisomal membrane"/>
    <property type="evidence" value="ECO:0007669"/>
    <property type="project" value="UniProtKB-SubCell"/>
</dbReference>
<reference evidence="17 18" key="1">
    <citation type="submission" date="2020-06" db="EMBL/GenBank/DDBJ databases">
        <authorList>
            <consortium name="Wellcome Sanger Institute Data Sharing"/>
        </authorList>
    </citation>
    <scope>NUCLEOTIDE SEQUENCE [LARGE SCALE GENOMIC DNA]</scope>
</reference>
<dbReference type="SUPFAM" id="SSF48452">
    <property type="entry name" value="TPR-like"/>
    <property type="match status" value="1"/>
</dbReference>
<evidence type="ECO:0000256" key="8">
    <source>
        <dbReference type="ARBA" id="ARBA00022989"/>
    </source>
</evidence>
<evidence type="ECO:0000256" key="6">
    <source>
        <dbReference type="ARBA" id="ARBA00022703"/>
    </source>
</evidence>
<keyword evidence="18" id="KW-1185">Reference proteome</keyword>
<keyword evidence="15" id="KW-0802">TPR repeat</keyword>
<name>A0AAY4EGN3_9TELE</name>
<sequence length="151" mass="16740">MEAVVGEVVAPEDLENFQNKYNAELAKGNVSKDTKFEYSWCLIRSQSPDDIKKGIVFLDELVHKGTKDDQRDYLFYLAVANYKLKEYERALKYIRTLLKNEPGNTQALEMEKLIEKAMKRDGLIGMAIVGGIGLGVAGLAGLIGLAVAKKA</sequence>
<dbReference type="GeneTree" id="ENSGT00390000000592"/>